<evidence type="ECO:0000313" key="1">
    <source>
        <dbReference type="EMBL" id="OMO89805.1"/>
    </source>
</evidence>
<name>A0A1R3J4P1_9ROSI</name>
<sequence>MAIALGSMTRAPLPKTLELGATEAILIPKLQDDVHEEEQVFHRTGNDDGDSQA</sequence>
<dbReference type="Proteomes" id="UP000187203">
    <property type="component" value="Unassembled WGS sequence"/>
</dbReference>
<keyword evidence="2" id="KW-1185">Reference proteome</keyword>
<comment type="caution">
    <text evidence="1">The sequence shown here is derived from an EMBL/GenBank/DDBJ whole genome shotgun (WGS) entry which is preliminary data.</text>
</comment>
<dbReference type="AlphaFoldDB" id="A0A1R3J4P1"/>
<gene>
    <name evidence="1" type="ORF">COLO4_19581</name>
</gene>
<organism evidence="1 2">
    <name type="scientific">Corchorus olitorius</name>
    <dbReference type="NCBI Taxonomy" id="93759"/>
    <lineage>
        <taxon>Eukaryota</taxon>
        <taxon>Viridiplantae</taxon>
        <taxon>Streptophyta</taxon>
        <taxon>Embryophyta</taxon>
        <taxon>Tracheophyta</taxon>
        <taxon>Spermatophyta</taxon>
        <taxon>Magnoliopsida</taxon>
        <taxon>eudicotyledons</taxon>
        <taxon>Gunneridae</taxon>
        <taxon>Pentapetalae</taxon>
        <taxon>rosids</taxon>
        <taxon>malvids</taxon>
        <taxon>Malvales</taxon>
        <taxon>Malvaceae</taxon>
        <taxon>Grewioideae</taxon>
        <taxon>Apeibeae</taxon>
        <taxon>Corchorus</taxon>
    </lineage>
</organism>
<reference evidence="2" key="1">
    <citation type="submission" date="2013-09" db="EMBL/GenBank/DDBJ databases">
        <title>Corchorus olitorius genome sequencing.</title>
        <authorList>
            <person name="Alam M."/>
            <person name="Haque M.S."/>
            <person name="Islam M.S."/>
            <person name="Emdad E.M."/>
            <person name="Islam M.M."/>
            <person name="Ahmed B."/>
            <person name="Halim A."/>
            <person name="Hossen Q.M.M."/>
            <person name="Hossain M.Z."/>
            <person name="Ahmed R."/>
            <person name="Khan M.M."/>
            <person name="Islam R."/>
            <person name="Rashid M.M."/>
            <person name="Khan S.A."/>
            <person name="Rahman M.S."/>
            <person name="Alam M."/>
            <person name="Yahiya A.S."/>
            <person name="Khan M.S."/>
            <person name="Azam M.S."/>
            <person name="Haque T."/>
            <person name="Lashkar M.Z.H."/>
            <person name="Akhand A.I."/>
            <person name="Morshed G."/>
            <person name="Roy S."/>
            <person name="Uddin K.S."/>
            <person name="Rabeya T."/>
            <person name="Hossain A.S."/>
            <person name="Chowdhury A."/>
            <person name="Snigdha A.R."/>
            <person name="Mortoza M.S."/>
            <person name="Matin S.A."/>
            <person name="Hoque S.M.E."/>
            <person name="Islam M.K."/>
            <person name="Roy D.K."/>
            <person name="Haider R."/>
            <person name="Moosa M.M."/>
            <person name="Elias S.M."/>
            <person name="Hasan A.M."/>
            <person name="Jahan S."/>
            <person name="Shafiuddin M."/>
            <person name="Mahmood N."/>
            <person name="Shommy N.S."/>
        </authorList>
    </citation>
    <scope>NUCLEOTIDE SEQUENCE [LARGE SCALE GENOMIC DNA]</scope>
    <source>
        <strain evidence="2">cv. O-4</strain>
    </source>
</reference>
<protein>
    <submittedName>
        <fullName evidence="1">Uncharacterized protein</fullName>
    </submittedName>
</protein>
<proteinExistence type="predicted"/>
<dbReference type="EMBL" id="AWUE01016662">
    <property type="protein sequence ID" value="OMO89805.1"/>
    <property type="molecule type" value="Genomic_DNA"/>
</dbReference>
<accession>A0A1R3J4P1</accession>
<evidence type="ECO:0000313" key="2">
    <source>
        <dbReference type="Proteomes" id="UP000187203"/>
    </source>
</evidence>